<proteinExistence type="predicted"/>
<sequence>MASRMSNLWRSVANSRRFATSTAQKMKAFTPTANDFVGPHHAPKPRGDFVPVYVALGLITLSVSFGLYTAEHELLYAPNVLVSKKKREMVPEVEDPDWAAQEADRFVRKSIFRKIGHLQDFDVVRAGISDPTRANVPRKVETLKSVGVDPRGH</sequence>
<dbReference type="PANTHER" id="PTHR33919:SF11">
    <property type="entry name" value="EXPRESSED PROTEIN"/>
    <property type="match status" value="1"/>
</dbReference>
<organism evidence="1 2">
    <name type="scientific">Elaeis guineensis var. tenera</name>
    <name type="common">Oil palm</name>
    <dbReference type="NCBI Taxonomy" id="51953"/>
    <lineage>
        <taxon>Eukaryota</taxon>
        <taxon>Viridiplantae</taxon>
        <taxon>Streptophyta</taxon>
        <taxon>Embryophyta</taxon>
        <taxon>Tracheophyta</taxon>
        <taxon>Spermatophyta</taxon>
        <taxon>Magnoliopsida</taxon>
        <taxon>Liliopsida</taxon>
        <taxon>Arecaceae</taxon>
        <taxon>Arecoideae</taxon>
        <taxon>Cocoseae</taxon>
        <taxon>Elaeidinae</taxon>
        <taxon>Elaeis</taxon>
    </lineage>
</organism>
<dbReference type="InParanoid" id="A0A6I9RNX6"/>
<dbReference type="GeneID" id="105050969"/>
<dbReference type="KEGG" id="egu:105050969"/>
<dbReference type="Proteomes" id="UP000504607">
    <property type="component" value="Chromosome 9"/>
</dbReference>
<evidence type="ECO:0000313" key="1">
    <source>
        <dbReference type="Proteomes" id="UP000504607"/>
    </source>
</evidence>
<gene>
    <name evidence="2" type="primary">LOC105050969</name>
</gene>
<evidence type="ECO:0000313" key="2">
    <source>
        <dbReference type="RefSeq" id="XP_010929504.1"/>
    </source>
</evidence>
<dbReference type="RefSeq" id="XP_010929504.1">
    <property type="nucleotide sequence ID" value="XM_010931202.2"/>
</dbReference>
<dbReference type="PANTHER" id="PTHR33919">
    <property type="entry name" value="OS09G0127700 PROTEIN"/>
    <property type="match status" value="1"/>
</dbReference>
<accession>A0A6I9RNX6</accession>
<name>A0A6I9RNX6_ELAGV</name>
<dbReference type="FunCoup" id="A0A6I9RNX6">
    <property type="interactions" value="3498"/>
</dbReference>
<dbReference type="OrthoDB" id="2013913at2759"/>
<reference evidence="2" key="1">
    <citation type="submission" date="2025-08" db="UniProtKB">
        <authorList>
            <consortium name="RefSeq"/>
        </authorList>
    </citation>
    <scope>IDENTIFICATION</scope>
</reference>
<protein>
    <submittedName>
        <fullName evidence="2">Uncharacterized protein LOC105050969</fullName>
    </submittedName>
</protein>
<keyword evidence="1" id="KW-1185">Reference proteome</keyword>
<dbReference type="AlphaFoldDB" id="A0A6I9RNX6"/>